<comment type="subcellular location">
    <subcellularLocation>
        <location evidence="7">Cytoplasm</location>
    </subcellularLocation>
</comment>
<feature type="DNA-binding region" description="H-T-H motif" evidence="7">
    <location>
        <begin position="33"/>
        <end position="72"/>
    </location>
</feature>
<reference evidence="9 10" key="1">
    <citation type="journal article" date="2017" name="Int. J. Syst. Evol. Microbiol.">
        <title>Desulfovibrio senegalensis sp. nov., a mesophilic sulfate reducer isolated from marine sediment.</title>
        <authorList>
            <person name="Thioye A."/>
            <person name="Gam Z.B.A."/>
            <person name="Mbengue M."/>
            <person name="Cayol J.L."/>
            <person name="Joseph-Bartoli M."/>
            <person name="Toure-Kane C."/>
            <person name="Labat M."/>
        </authorList>
    </citation>
    <scope>NUCLEOTIDE SEQUENCE [LARGE SCALE GENOMIC DNA]</scope>
    <source>
        <strain evidence="9 10">DSM 101509</strain>
    </source>
</reference>
<feature type="binding site" evidence="7">
    <location>
        <begin position="107"/>
        <end position="112"/>
    </location>
    <ligand>
        <name>NAD(+)</name>
        <dbReference type="ChEBI" id="CHEBI:57540"/>
    </ligand>
</feature>
<dbReference type="GO" id="GO:0003700">
    <property type="term" value="F:DNA-binding transcription factor activity"/>
    <property type="evidence" value="ECO:0007669"/>
    <property type="project" value="UniProtKB-UniRule"/>
</dbReference>
<evidence type="ECO:0000256" key="5">
    <source>
        <dbReference type="ARBA" id="ARBA00023125"/>
    </source>
</evidence>
<comment type="function">
    <text evidence="7">Modulates transcription in response to changes in cellular NADH/NAD(+) redox state.</text>
</comment>
<dbReference type="NCBIfam" id="NF003993">
    <property type="entry name" value="PRK05472.2-2"/>
    <property type="match status" value="1"/>
</dbReference>
<name>A0A6N6N430_9BACT</name>
<dbReference type="InterPro" id="IPR003781">
    <property type="entry name" value="CoA-bd"/>
</dbReference>
<evidence type="ECO:0000256" key="3">
    <source>
        <dbReference type="ARBA" id="ARBA00023015"/>
    </source>
</evidence>
<dbReference type="GO" id="GO:0045892">
    <property type="term" value="P:negative regulation of DNA-templated transcription"/>
    <property type="evidence" value="ECO:0007669"/>
    <property type="project" value="InterPro"/>
</dbReference>
<dbReference type="NCBIfam" id="NF003996">
    <property type="entry name" value="PRK05472.2-5"/>
    <property type="match status" value="1"/>
</dbReference>
<dbReference type="HAMAP" id="MF_01131">
    <property type="entry name" value="Rex"/>
    <property type="match status" value="1"/>
</dbReference>
<dbReference type="SUPFAM" id="SSF51735">
    <property type="entry name" value="NAD(P)-binding Rossmann-fold domains"/>
    <property type="match status" value="1"/>
</dbReference>
<sequence length="229" mass="25395">MLKNSHGKPGQHRERHTMKSEHIPKATIGRLAVYIQVLENLLRDGTEVISSEKLASACSVNSSQIRKDLAYFGEFGVRGVGYYVQELITSIKHSLGIDRVWNCALIGVGNLGTALLRHHDFEQRGFVIKAAFDCDPDKIGKELEGMEIVCPTHLKNQAKERGIELGIITTPPDRAQRAANHLVDAGIKGIVNYAPARINVPPHIPVEYVDFFDHLYSLAFQVTLGNFEG</sequence>
<dbReference type="InterPro" id="IPR036390">
    <property type="entry name" value="WH_DNA-bd_sf"/>
</dbReference>
<dbReference type="Gene3D" id="1.10.10.10">
    <property type="entry name" value="Winged helix-like DNA-binding domain superfamily/Winged helix DNA-binding domain"/>
    <property type="match status" value="1"/>
</dbReference>
<keyword evidence="10" id="KW-1185">Reference proteome</keyword>
<dbReference type="InterPro" id="IPR009718">
    <property type="entry name" value="Rex_DNA-bd_C_dom"/>
</dbReference>
<dbReference type="PANTHER" id="PTHR35786:SF1">
    <property type="entry name" value="REDOX-SENSING TRANSCRIPTIONAL REPRESSOR REX 1"/>
    <property type="match status" value="1"/>
</dbReference>
<dbReference type="SUPFAM" id="SSF46785">
    <property type="entry name" value="Winged helix' DNA-binding domain"/>
    <property type="match status" value="1"/>
</dbReference>
<dbReference type="Pfam" id="PF06971">
    <property type="entry name" value="Put_DNA-bind_N"/>
    <property type="match status" value="1"/>
</dbReference>
<keyword evidence="2 7" id="KW-0678">Repressor</keyword>
<dbReference type="NCBIfam" id="NF003995">
    <property type="entry name" value="PRK05472.2-4"/>
    <property type="match status" value="1"/>
</dbReference>
<dbReference type="NCBIfam" id="NF003994">
    <property type="entry name" value="PRK05472.2-3"/>
    <property type="match status" value="1"/>
</dbReference>
<dbReference type="InterPro" id="IPR036291">
    <property type="entry name" value="NAD(P)-bd_dom_sf"/>
</dbReference>
<organism evidence="9 10">
    <name type="scientific">Pseudodesulfovibrio senegalensis</name>
    <dbReference type="NCBI Taxonomy" id="1721087"/>
    <lineage>
        <taxon>Bacteria</taxon>
        <taxon>Pseudomonadati</taxon>
        <taxon>Thermodesulfobacteriota</taxon>
        <taxon>Desulfovibrionia</taxon>
        <taxon>Desulfovibrionales</taxon>
        <taxon>Desulfovibrionaceae</taxon>
    </lineage>
</organism>
<keyword evidence="3 7" id="KW-0805">Transcription regulation</keyword>
<dbReference type="SMART" id="SM00881">
    <property type="entry name" value="CoA_binding"/>
    <property type="match status" value="1"/>
</dbReference>
<dbReference type="Proteomes" id="UP000438699">
    <property type="component" value="Unassembled WGS sequence"/>
</dbReference>
<protein>
    <recommendedName>
        <fullName evidence="7">Redox-sensing transcriptional repressor Rex</fullName>
    </recommendedName>
</protein>
<accession>A0A6N6N430</accession>
<dbReference type="NCBIfam" id="NF003989">
    <property type="entry name" value="PRK05472.1-3"/>
    <property type="match status" value="1"/>
</dbReference>
<comment type="similarity">
    <text evidence="7">Belongs to the transcriptional regulatory Rex family.</text>
</comment>
<dbReference type="InterPro" id="IPR022876">
    <property type="entry name" value="Tscrpt_rep_Rex"/>
</dbReference>
<dbReference type="OrthoDB" id="9784760at2"/>
<keyword evidence="6 7" id="KW-0804">Transcription</keyword>
<feature type="domain" description="CoA-binding" evidence="8">
    <location>
        <begin position="96"/>
        <end position="197"/>
    </location>
</feature>
<dbReference type="GO" id="GO:0003677">
    <property type="term" value="F:DNA binding"/>
    <property type="evidence" value="ECO:0007669"/>
    <property type="project" value="UniProtKB-UniRule"/>
</dbReference>
<evidence type="ECO:0000313" key="10">
    <source>
        <dbReference type="Proteomes" id="UP000438699"/>
    </source>
</evidence>
<evidence type="ECO:0000259" key="8">
    <source>
        <dbReference type="SMART" id="SM00881"/>
    </source>
</evidence>
<keyword evidence="1 7" id="KW-0963">Cytoplasm</keyword>
<proteinExistence type="inferred from homology"/>
<evidence type="ECO:0000256" key="4">
    <source>
        <dbReference type="ARBA" id="ARBA00023027"/>
    </source>
</evidence>
<evidence type="ECO:0000256" key="6">
    <source>
        <dbReference type="ARBA" id="ARBA00023163"/>
    </source>
</evidence>
<dbReference type="NCBIfam" id="NF003992">
    <property type="entry name" value="PRK05472.2-1"/>
    <property type="match status" value="1"/>
</dbReference>
<dbReference type="Gene3D" id="3.40.50.720">
    <property type="entry name" value="NAD(P)-binding Rossmann-like Domain"/>
    <property type="match status" value="1"/>
</dbReference>
<dbReference type="GO" id="GO:0051775">
    <property type="term" value="P:response to redox state"/>
    <property type="evidence" value="ECO:0007669"/>
    <property type="project" value="InterPro"/>
</dbReference>
<evidence type="ECO:0000256" key="2">
    <source>
        <dbReference type="ARBA" id="ARBA00022491"/>
    </source>
</evidence>
<dbReference type="RefSeq" id="WP_151150935.1">
    <property type="nucleotide sequence ID" value="NZ_WAIE01000003.1"/>
</dbReference>
<gene>
    <name evidence="7" type="primary">rex</name>
    <name evidence="9" type="ORF">F8A88_09665</name>
</gene>
<dbReference type="InterPro" id="IPR058236">
    <property type="entry name" value="Rex_actinobacterial-type"/>
</dbReference>
<dbReference type="AlphaFoldDB" id="A0A6N6N430"/>
<keyword evidence="5 7" id="KW-0238">DNA-binding</keyword>
<dbReference type="Pfam" id="PF02629">
    <property type="entry name" value="CoA_binding"/>
    <property type="match status" value="1"/>
</dbReference>
<comment type="caution">
    <text evidence="9">The sequence shown here is derived from an EMBL/GenBank/DDBJ whole genome shotgun (WGS) entry which is preliminary data.</text>
</comment>
<keyword evidence="4 7" id="KW-0520">NAD</keyword>
<dbReference type="InterPro" id="IPR036388">
    <property type="entry name" value="WH-like_DNA-bd_sf"/>
</dbReference>
<comment type="subunit">
    <text evidence="7">Homodimer.</text>
</comment>
<dbReference type="EMBL" id="WAIE01000003">
    <property type="protein sequence ID" value="KAB1441843.1"/>
    <property type="molecule type" value="Genomic_DNA"/>
</dbReference>
<dbReference type="PANTHER" id="PTHR35786">
    <property type="entry name" value="REDOX-SENSING TRANSCRIPTIONAL REPRESSOR REX"/>
    <property type="match status" value="1"/>
</dbReference>
<evidence type="ECO:0000256" key="7">
    <source>
        <dbReference type="HAMAP-Rule" id="MF_01131"/>
    </source>
</evidence>
<dbReference type="GO" id="GO:0005737">
    <property type="term" value="C:cytoplasm"/>
    <property type="evidence" value="ECO:0007669"/>
    <property type="project" value="UniProtKB-SubCell"/>
</dbReference>
<evidence type="ECO:0000256" key="1">
    <source>
        <dbReference type="ARBA" id="ARBA00022490"/>
    </source>
</evidence>
<evidence type="ECO:0000313" key="9">
    <source>
        <dbReference type="EMBL" id="KAB1441843.1"/>
    </source>
</evidence>